<evidence type="ECO:0000256" key="1">
    <source>
        <dbReference type="ARBA" id="ARBA00010466"/>
    </source>
</evidence>
<dbReference type="EMBL" id="DWYS01000057">
    <property type="protein sequence ID" value="HJB07131.1"/>
    <property type="molecule type" value="Genomic_DNA"/>
</dbReference>
<dbReference type="PANTHER" id="PTHR34294:SF1">
    <property type="entry name" value="TRANSCRIPTIONAL REGULATOR LSRR"/>
    <property type="match status" value="1"/>
</dbReference>
<dbReference type="PANTHER" id="PTHR34294">
    <property type="entry name" value="TRANSCRIPTIONAL REGULATOR-RELATED"/>
    <property type="match status" value="1"/>
</dbReference>
<dbReference type="InterPro" id="IPR037171">
    <property type="entry name" value="NagB/RpiA_transferase-like"/>
</dbReference>
<dbReference type="AlphaFoldDB" id="A0A9D2RL36"/>
<dbReference type="InterPro" id="IPR007324">
    <property type="entry name" value="Sugar-bd_dom_put"/>
</dbReference>
<dbReference type="Pfam" id="PF04198">
    <property type="entry name" value="Sugar-bind"/>
    <property type="match status" value="1"/>
</dbReference>
<sequence>MMAVDTERFPDKERYDLMAQMADLYYNQGKTQAEIARQFGTNRFRVAKLIQDARAEQIVEIRIHHANKRSSLLEEELKKAFHFRDAVVVNTRYSSYIDGLTQIGEEGAAYLARLLTPGKVLGLTWGKTLQSVIGRLPDLSYNPVTVVQLTGSYALRNPSTDTRELVRTAAAGCGGDYFYLDVPLYVKEAALIEMLKKEPGISRTLEQMKKLDVVASGIGGESSLPLRNPEVKPYLTERDKEMTPRCIGSLYGRVLNEEGQEADLDLNRKIVSGALEDIIAAPVRIIVACGRHKVKVLKKAAEQGWYNVLVTDADTAVHLMELIENERSAQ</sequence>
<gene>
    <name evidence="6" type="ORF">H9716_04625</name>
</gene>
<dbReference type="SUPFAM" id="SSF100950">
    <property type="entry name" value="NagB/RpiA/CoA transferase-like"/>
    <property type="match status" value="1"/>
</dbReference>
<dbReference type="Gene3D" id="1.10.10.10">
    <property type="entry name" value="Winged helix-like DNA-binding domain superfamily/Winged helix DNA-binding domain"/>
    <property type="match status" value="1"/>
</dbReference>
<reference evidence="6" key="2">
    <citation type="submission" date="2021-04" db="EMBL/GenBank/DDBJ databases">
        <authorList>
            <person name="Gilroy R."/>
        </authorList>
    </citation>
    <scope>NUCLEOTIDE SEQUENCE</scope>
    <source>
        <strain evidence="6">CHK188-4685</strain>
    </source>
</reference>
<dbReference type="InterPro" id="IPR036388">
    <property type="entry name" value="WH-like_DNA-bd_sf"/>
</dbReference>
<dbReference type="Gene3D" id="3.40.50.1360">
    <property type="match status" value="1"/>
</dbReference>
<comment type="caution">
    <text evidence="6">The sequence shown here is derived from an EMBL/GenBank/DDBJ whole genome shotgun (WGS) entry which is preliminary data.</text>
</comment>
<evidence type="ECO:0000313" key="7">
    <source>
        <dbReference type="Proteomes" id="UP000886804"/>
    </source>
</evidence>
<proteinExistence type="inferred from homology"/>
<dbReference type="InterPro" id="IPR051054">
    <property type="entry name" value="SorC_transcr_regulators"/>
</dbReference>
<evidence type="ECO:0000313" key="6">
    <source>
        <dbReference type="EMBL" id="HJB07131.1"/>
    </source>
</evidence>
<accession>A0A9D2RL36</accession>
<organism evidence="6 7">
    <name type="scientific">Candidatus Enterocloster faecavium</name>
    <dbReference type="NCBI Taxonomy" id="2838560"/>
    <lineage>
        <taxon>Bacteria</taxon>
        <taxon>Bacillati</taxon>
        <taxon>Bacillota</taxon>
        <taxon>Clostridia</taxon>
        <taxon>Lachnospirales</taxon>
        <taxon>Lachnospiraceae</taxon>
        <taxon>Enterocloster</taxon>
    </lineage>
</organism>
<evidence type="ECO:0000256" key="2">
    <source>
        <dbReference type="ARBA" id="ARBA00023015"/>
    </source>
</evidence>
<evidence type="ECO:0000256" key="4">
    <source>
        <dbReference type="ARBA" id="ARBA00023163"/>
    </source>
</evidence>
<feature type="domain" description="Sugar-binding" evidence="5">
    <location>
        <begin position="69"/>
        <end position="320"/>
    </location>
</feature>
<keyword evidence="3" id="KW-0238">DNA-binding</keyword>
<dbReference type="Proteomes" id="UP000886804">
    <property type="component" value="Unassembled WGS sequence"/>
</dbReference>
<keyword evidence="2" id="KW-0805">Transcription regulation</keyword>
<evidence type="ECO:0000259" key="5">
    <source>
        <dbReference type="Pfam" id="PF04198"/>
    </source>
</evidence>
<dbReference type="GO" id="GO:0003677">
    <property type="term" value="F:DNA binding"/>
    <property type="evidence" value="ECO:0007669"/>
    <property type="project" value="UniProtKB-KW"/>
</dbReference>
<reference evidence="6" key="1">
    <citation type="journal article" date="2021" name="PeerJ">
        <title>Extensive microbial diversity within the chicken gut microbiome revealed by metagenomics and culture.</title>
        <authorList>
            <person name="Gilroy R."/>
            <person name="Ravi A."/>
            <person name="Getino M."/>
            <person name="Pursley I."/>
            <person name="Horton D.L."/>
            <person name="Alikhan N.F."/>
            <person name="Baker D."/>
            <person name="Gharbi K."/>
            <person name="Hall N."/>
            <person name="Watson M."/>
            <person name="Adriaenssens E.M."/>
            <person name="Foster-Nyarko E."/>
            <person name="Jarju S."/>
            <person name="Secka A."/>
            <person name="Antonio M."/>
            <person name="Oren A."/>
            <person name="Chaudhuri R.R."/>
            <person name="La Ragione R."/>
            <person name="Hildebrand F."/>
            <person name="Pallen M.J."/>
        </authorList>
    </citation>
    <scope>NUCLEOTIDE SEQUENCE</scope>
    <source>
        <strain evidence="6">CHK188-4685</strain>
    </source>
</reference>
<protein>
    <recommendedName>
        <fullName evidence="5">Sugar-binding domain-containing protein</fullName>
    </recommendedName>
</protein>
<name>A0A9D2RL36_9FIRM</name>
<dbReference type="GO" id="GO:0030246">
    <property type="term" value="F:carbohydrate binding"/>
    <property type="evidence" value="ECO:0007669"/>
    <property type="project" value="InterPro"/>
</dbReference>
<keyword evidence="4" id="KW-0804">Transcription</keyword>
<comment type="similarity">
    <text evidence="1">Belongs to the SorC transcriptional regulatory family.</text>
</comment>
<evidence type="ECO:0000256" key="3">
    <source>
        <dbReference type="ARBA" id="ARBA00023125"/>
    </source>
</evidence>